<keyword evidence="2" id="KW-1185">Reference proteome</keyword>
<gene>
    <name evidence="1" type="ORF">DUE52_10810</name>
</gene>
<evidence type="ECO:0000313" key="1">
    <source>
        <dbReference type="EMBL" id="RCR69821.1"/>
    </source>
</evidence>
<name>A0A368JUF8_9BACT</name>
<dbReference type="OrthoDB" id="956134at2"/>
<dbReference type="EMBL" id="QOWE01000007">
    <property type="protein sequence ID" value="RCR69821.1"/>
    <property type="molecule type" value="Genomic_DNA"/>
</dbReference>
<dbReference type="AlphaFoldDB" id="A0A368JUF8"/>
<dbReference type="Proteomes" id="UP000253383">
    <property type="component" value="Unassembled WGS sequence"/>
</dbReference>
<protein>
    <submittedName>
        <fullName evidence="1">Uncharacterized protein</fullName>
    </submittedName>
</protein>
<accession>A0A368JUF8</accession>
<reference evidence="1 2" key="1">
    <citation type="submission" date="2018-07" db="EMBL/GenBank/DDBJ databases">
        <title>Genome analysis of Larkinella rosea.</title>
        <authorList>
            <person name="Zhou Z."/>
            <person name="Wang G."/>
        </authorList>
    </citation>
    <scope>NUCLEOTIDE SEQUENCE [LARGE SCALE GENOMIC DNA]</scope>
    <source>
        <strain evidence="2">zzj9</strain>
    </source>
</reference>
<proteinExistence type="predicted"/>
<organism evidence="1 2">
    <name type="scientific">Larkinella punicea</name>
    <dbReference type="NCBI Taxonomy" id="2315727"/>
    <lineage>
        <taxon>Bacteria</taxon>
        <taxon>Pseudomonadati</taxon>
        <taxon>Bacteroidota</taxon>
        <taxon>Cytophagia</taxon>
        <taxon>Cytophagales</taxon>
        <taxon>Spirosomataceae</taxon>
        <taxon>Larkinella</taxon>
    </lineage>
</organism>
<dbReference type="RefSeq" id="WP_114406015.1">
    <property type="nucleotide sequence ID" value="NZ_QOWE01000007.1"/>
</dbReference>
<evidence type="ECO:0000313" key="2">
    <source>
        <dbReference type="Proteomes" id="UP000253383"/>
    </source>
</evidence>
<comment type="caution">
    <text evidence="1">The sequence shown here is derived from an EMBL/GenBank/DDBJ whole genome shotgun (WGS) entry which is preliminary data.</text>
</comment>
<sequence length="106" mass="12711">MKISPPQVGRYYYVGNEPTLFTEKLLQEILPHHRPQPIRLTKQWLTSFGFRPDAARHFWFFQDLKLVPGLNCWLCVSSRRYLHYVHELQECFADIYQTELPLETQS</sequence>